<reference evidence="1 2" key="1">
    <citation type="submission" date="2016-06" db="EMBL/GenBank/DDBJ databases">
        <title>Respiratory ammonification of nitrate coupled to the oxidation of elemental sulfur in deep-sea autotrophic thermophilic bacteria.</title>
        <authorList>
            <person name="Slobodkina G.B."/>
            <person name="Mardanov A.V."/>
            <person name="Ravin N.V."/>
            <person name="Frolova A.A."/>
            <person name="Viryasiv M.B."/>
            <person name="Chernyh N.A."/>
            <person name="Bonch-Osmolovskaya E.A."/>
            <person name="Slobodkin A.I."/>
        </authorList>
    </citation>
    <scope>NUCLEOTIDE SEQUENCE [LARGE SCALE GENOMIC DNA]</scope>
    <source>
        <strain evidence="1 2">S69</strain>
    </source>
</reference>
<organism evidence="1 2">
    <name type="scientific">Dissulfuribacter thermophilus</name>
    <dbReference type="NCBI Taxonomy" id="1156395"/>
    <lineage>
        <taxon>Bacteria</taxon>
        <taxon>Pseudomonadati</taxon>
        <taxon>Thermodesulfobacteriota</taxon>
        <taxon>Dissulfuribacteria</taxon>
        <taxon>Dissulfuribacterales</taxon>
        <taxon>Dissulfuribacteraceae</taxon>
        <taxon>Dissulfuribacter</taxon>
    </lineage>
</organism>
<name>A0A1B9F3A1_9BACT</name>
<dbReference type="Proteomes" id="UP000093080">
    <property type="component" value="Unassembled WGS sequence"/>
</dbReference>
<evidence type="ECO:0000313" key="2">
    <source>
        <dbReference type="Proteomes" id="UP000093080"/>
    </source>
</evidence>
<sequence length="37" mass="4230">MFKILLSSKSRRTSVDFDDIVYYAVKKPLGVHLTLTS</sequence>
<proteinExistence type="predicted"/>
<accession>A0A1B9F3A1</accession>
<keyword evidence="2" id="KW-1185">Reference proteome</keyword>
<evidence type="ECO:0000313" key="1">
    <source>
        <dbReference type="EMBL" id="OCC14241.1"/>
    </source>
</evidence>
<dbReference type="EMBL" id="MAGO01000016">
    <property type="protein sequence ID" value="OCC14241.1"/>
    <property type="molecule type" value="Genomic_DNA"/>
</dbReference>
<comment type="caution">
    <text evidence="1">The sequence shown here is derived from an EMBL/GenBank/DDBJ whole genome shotgun (WGS) entry which is preliminary data.</text>
</comment>
<protein>
    <submittedName>
        <fullName evidence="1">Uncharacterized protein</fullName>
    </submittedName>
</protein>
<dbReference type="AlphaFoldDB" id="A0A1B9F3A1"/>
<gene>
    <name evidence="1" type="ORF">DBT_2383</name>
</gene>